<evidence type="ECO:0000313" key="4">
    <source>
        <dbReference type="Proteomes" id="UP000449547"/>
    </source>
</evidence>
<dbReference type="PANTHER" id="PTHR14534">
    <property type="entry name" value="VACUOLAR IMPORT AND DEGRADATION PROTEIN 24"/>
    <property type="match status" value="1"/>
</dbReference>
<feature type="compositionally biased region" description="Polar residues" evidence="2">
    <location>
        <begin position="43"/>
        <end position="59"/>
    </location>
</feature>
<protein>
    <submittedName>
        <fullName evidence="3">Uncharacterized protein</fullName>
    </submittedName>
</protein>
<dbReference type="GO" id="GO:0006623">
    <property type="term" value="P:protein targeting to vacuole"/>
    <property type="evidence" value="ECO:0007669"/>
    <property type="project" value="TreeGrafter"/>
</dbReference>
<dbReference type="Pfam" id="PF09783">
    <property type="entry name" value="Vac_ImportDeg"/>
    <property type="match status" value="1"/>
</dbReference>
<keyword evidence="4" id="KW-1185">Reference proteome</keyword>
<dbReference type="GeneID" id="54782513"/>
<dbReference type="GO" id="GO:0005773">
    <property type="term" value="C:vacuole"/>
    <property type="evidence" value="ECO:0007669"/>
    <property type="project" value="GOC"/>
</dbReference>
<comment type="caution">
    <text evidence="3">The sequence shown here is derived from an EMBL/GenBank/DDBJ whole genome shotgun (WGS) entry which is preliminary data.</text>
</comment>
<evidence type="ECO:0000256" key="1">
    <source>
        <dbReference type="ARBA" id="ARBA00061469"/>
    </source>
</evidence>
<dbReference type="EMBL" id="SWFT01000113">
    <property type="protein sequence ID" value="KAA8900281.1"/>
    <property type="molecule type" value="Genomic_DNA"/>
</dbReference>
<dbReference type="AlphaFoldDB" id="A0A642UNT1"/>
<dbReference type="GO" id="GO:0043161">
    <property type="term" value="P:proteasome-mediated ubiquitin-dependent protein catabolic process"/>
    <property type="evidence" value="ECO:0007669"/>
    <property type="project" value="TreeGrafter"/>
</dbReference>
<comment type="similarity">
    <text evidence="1">Belongs to the GID4/VID24 family.</text>
</comment>
<dbReference type="Proteomes" id="UP000449547">
    <property type="component" value="Unassembled WGS sequence"/>
</dbReference>
<feature type="region of interest" description="Disordered" evidence="2">
    <location>
        <begin position="129"/>
        <end position="155"/>
    </location>
</feature>
<evidence type="ECO:0000256" key="2">
    <source>
        <dbReference type="SAM" id="MobiDB-lite"/>
    </source>
</evidence>
<organism evidence="3 4">
    <name type="scientific">Diutina rugosa</name>
    <name type="common">Yeast</name>
    <name type="synonym">Candida rugosa</name>
    <dbReference type="NCBI Taxonomy" id="5481"/>
    <lineage>
        <taxon>Eukaryota</taxon>
        <taxon>Fungi</taxon>
        <taxon>Dikarya</taxon>
        <taxon>Ascomycota</taxon>
        <taxon>Saccharomycotina</taxon>
        <taxon>Pichiomycetes</taxon>
        <taxon>Debaryomycetaceae</taxon>
        <taxon>Diutina</taxon>
    </lineage>
</organism>
<dbReference type="GO" id="GO:0034657">
    <property type="term" value="C:GID complex"/>
    <property type="evidence" value="ECO:0007669"/>
    <property type="project" value="TreeGrafter"/>
</dbReference>
<sequence length="719" mass="79171">MDQSVASVGFNNLRKSNSNHTSDIPHSSSSTTVSNPLARMFTRNKSQDTLSMTNQSLHTSPRAGPDSDDAESVATAKSSIKSSAKPRLRLGKLKKKKPELNVQTSFASFTTPKDAISASPVTAFHNLFHRNQGSPAPLTGDSKKSRTSDDAATLASAHAAASTEIPSRIMFSSNNSNSQVTDVVEAIKHNFVNNNDLLGPDDSVKAAADEREPHHALFELHRKLMVPTDHYLQKLKKETGDTETMGLGISTVGEYTNTSDYTSTNAQFFTALATLTRPVFVPSNYRHLGSGGTIPHVTMSMEEVSAVIVDHFCGRHERASPTRASSPLQHHDEKLDLRESYKVRAVAQDIETFCYKMLGLVFVDVSTPEINWGGQSLSGPVAGVMAEWGRLASAWTVFNNRIRFYLVGIFAQLFRALKLAGIDLDLDELVVKGFKHAAIDPVVYGRSRLEYDREVESAVLKQNPRLLTQLVRCVGLRRRASHQLHDPPKGSLFSLSQRGDYFGDAPQVPSPRSWSHYLAPQAQYVGAQVSGKISYHILVEIKTVDLVNSTVSGFLLIRGLITDQDMVTCFTGEIINNPWAHAGGRPVQQYSFVAENPQWGSFFANDMEHWKHLIPDVTGASDSDVADRLQHLFAGDGYGHDVVFMRWKEQFLVPDSRLKSIAGASFDGFYYVSLSLGGDGRPPGTITGMYFSNKTSEKFQTLRLKYAGGGSDRQSYEFV</sequence>
<dbReference type="PANTHER" id="PTHR14534:SF3">
    <property type="entry name" value="GID COMPLEX SUBUNIT 4 HOMOLOG"/>
    <property type="match status" value="1"/>
</dbReference>
<dbReference type="OrthoDB" id="62at2759"/>
<gene>
    <name evidence="3" type="ORF">DIURU_003862</name>
</gene>
<dbReference type="GO" id="GO:0007039">
    <property type="term" value="P:protein catabolic process in the vacuole"/>
    <property type="evidence" value="ECO:0007669"/>
    <property type="project" value="TreeGrafter"/>
</dbReference>
<accession>A0A642UNT1</accession>
<name>A0A642UNT1_DIURU</name>
<feature type="compositionally biased region" description="Polar residues" evidence="2">
    <location>
        <begin position="1"/>
        <end position="35"/>
    </location>
</feature>
<evidence type="ECO:0000313" key="3">
    <source>
        <dbReference type="EMBL" id="KAA8900281.1"/>
    </source>
</evidence>
<feature type="region of interest" description="Disordered" evidence="2">
    <location>
        <begin position="1"/>
        <end position="91"/>
    </location>
</feature>
<feature type="compositionally biased region" description="Low complexity" evidence="2">
    <location>
        <begin position="72"/>
        <end position="83"/>
    </location>
</feature>
<dbReference type="InterPro" id="IPR018618">
    <property type="entry name" value="GID4/10-like"/>
</dbReference>
<dbReference type="RefSeq" id="XP_034011327.1">
    <property type="nucleotide sequence ID" value="XM_034156671.1"/>
</dbReference>
<reference evidence="3 4" key="1">
    <citation type="submission" date="2019-07" db="EMBL/GenBank/DDBJ databases">
        <title>Genome assembly of two rare yeast pathogens: Diutina rugosa and Trichomonascus ciferrii.</title>
        <authorList>
            <person name="Mixao V."/>
            <person name="Saus E."/>
            <person name="Hansen A."/>
            <person name="Lass-Flor C."/>
            <person name="Gabaldon T."/>
        </authorList>
    </citation>
    <scope>NUCLEOTIDE SEQUENCE [LARGE SCALE GENOMIC DNA]</scope>
    <source>
        <strain evidence="3 4">CBS 613</strain>
    </source>
</reference>
<dbReference type="VEuPathDB" id="FungiDB:DIURU_003862"/>
<proteinExistence type="inferred from homology"/>
<dbReference type="GO" id="GO:0045721">
    <property type="term" value="P:negative regulation of gluconeogenesis"/>
    <property type="evidence" value="ECO:0007669"/>
    <property type="project" value="TreeGrafter"/>
</dbReference>